<dbReference type="RefSeq" id="WP_264474853.1">
    <property type="nucleotide sequence ID" value="NZ_JAJCVJ010000001.1"/>
</dbReference>
<reference evidence="1 2" key="1">
    <citation type="journal article" date="2019" name="Int. J. Syst. Evol. Microbiol.">
        <title>The Global Catalogue of Microorganisms (GCM) 10K type strain sequencing project: providing services to taxonomists for standard genome sequencing and annotation.</title>
        <authorList>
            <consortium name="The Broad Institute Genomics Platform"/>
            <consortium name="The Broad Institute Genome Sequencing Center for Infectious Disease"/>
            <person name="Wu L."/>
            <person name="Ma J."/>
        </authorList>
    </citation>
    <scope>NUCLEOTIDE SEQUENCE [LARGE SCALE GENOMIC DNA]</scope>
    <source>
        <strain evidence="1 2">CGMCC 1.12237</strain>
    </source>
</reference>
<evidence type="ECO:0000313" key="2">
    <source>
        <dbReference type="Proteomes" id="UP001596201"/>
    </source>
</evidence>
<keyword evidence="2" id="KW-1185">Reference proteome</keyword>
<name>A0ABD5R6V8_9EURY</name>
<dbReference type="Proteomes" id="UP001596201">
    <property type="component" value="Unassembled WGS sequence"/>
</dbReference>
<accession>A0ABD5R6V8</accession>
<evidence type="ECO:0000313" key="1">
    <source>
        <dbReference type="EMBL" id="MFC5365680.1"/>
    </source>
</evidence>
<comment type="caution">
    <text evidence="1">The sequence shown here is derived from an EMBL/GenBank/DDBJ whole genome shotgun (WGS) entry which is preliminary data.</text>
</comment>
<dbReference type="EMBL" id="JBHSKX010000001">
    <property type="protein sequence ID" value="MFC5365680.1"/>
    <property type="molecule type" value="Genomic_DNA"/>
</dbReference>
<protein>
    <submittedName>
        <fullName evidence="1">Uncharacterized protein</fullName>
    </submittedName>
</protein>
<proteinExistence type="predicted"/>
<gene>
    <name evidence="1" type="ORF">ACFPJ5_01930</name>
</gene>
<dbReference type="AlphaFoldDB" id="A0ABD5R6V8"/>
<sequence>MDCGVYSVELVGEVYSVELVGEVYSVELVVDNSVESGVDNEG</sequence>
<organism evidence="1 2">
    <name type="scientific">Salinirubrum litoreum</name>
    <dbReference type="NCBI Taxonomy" id="1126234"/>
    <lineage>
        <taxon>Archaea</taxon>
        <taxon>Methanobacteriati</taxon>
        <taxon>Methanobacteriota</taxon>
        <taxon>Stenosarchaea group</taxon>
        <taxon>Halobacteria</taxon>
        <taxon>Halobacteriales</taxon>
        <taxon>Haloferacaceae</taxon>
        <taxon>Salinirubrum</taxon>
    </lineage>
</organism>